<evidence type="ECO:0008006" key="3">
    <source>
        <dbReference type="Google" id="ProtNLM"/>
    </source>
</evidence>
<proteinExistence type="predicted"/>
<dbReference type="EMBL" id="BNAG01000001">
    <property type="protein sequence ID" value="GHE50976.1"/>
    <property type="molecule type" value="Genomic_DNA"/>
</dbReference>
<reference evidence="2" key="1">
    <citation type="journal article" date="2019" name="Int. J. Syst. Evol. Microbiol.">
        <title>The Global Catalogue of Microorganisms (GCM) 10K type strain sequencing project: providing services to taxonomists for standard genome sequencing and annotation.</title>
        <authorList>
            <consortium name="The Broad Institute Genomics Platform"/>
            <consortium name="The Broad Institute Genome Sequencing Center for Infectious Disease"/>
            <person name="Wu L."/>
            <person name="Ma J."/>
        </authorList>
    </citation>
    <scope>NUCLEOTIDE SEQUENCE [LARGE SCALE GENOMIC DNA]</scope>
    <source>
        <strain evidence="2">CGMCC 1.15111</strain>
    </source>
</reference>
<keyword evidence="2" id="KW-1185">Reference proteome</keyword>
<organism evidence="1 2">
    <name type="scientific">Roseivirga thermotolerans</name>
    <dbReference type="NCBI Taxonomy" id="1758176"/>
    <lineage>
        <taxon>Bacteria</taxon>
        <taxon>Pseudomonadati</taxon>
        <taxon>Bacteroidota</taxon>
        <taxon>Cytophagia</taxon>
        <taxon>Cytophagales</taxon>
        <taxon>Roseivirgaceae</taxon>
        <taxon>Roseivirga</taxon>
    </lineage>
</organism>
<evidence type="ECO:0000313" key="1">
    <source>
        <dbReference type="EMBL" id="GHE50976.1"/>
    </source>
</evidence>
<dbReference type="Gene3D" id="2.40.128.490">
    <property type="entry name" value="Uncharacterised protein PF14869, DUF4488"/>
    <property type="match status" value="1"/>
</dbReference>
<sequence length="248" mass="27940">MKYLIILLVFWAAHVFPGSSVSTGESRANALEGAWELETVNGEHYAHRAVLLIEEPYVFYTEFDEEGKRFIGSQGGMVEIIANKLFYTNEFNTWDESQIGQRVEMTAELKANKVTFSYTVGEATNTMVFNRIDTGNSDLAGAWRITDRMQEGEMRAMSQGARKTIKVITGTRFQWAAYNPENKQFSGTGGGTISLKDGKYTEHIEFFSRNPDRVGASLTFNYEVNGNKWVHSGLSSAGEPIKEIWTRQ</sequence>
<name>A0ABQ3I3G2_9BACT</name>
<accession>A0ABQ3I3G2</accession>
<protein>
    <recommendedName>
        <fullName evidence="3">Membrane or secreted protein</fullName>
    </recommendedName>
</protein>
<dbReference type="Proteomes" id="UP000658258">
    <property type="component" value="Unassembled WGS sequence"/>
</dbReference>
<comment type="caution">
    <text evidence="1">The sequence shown here is derived from an EMBL/GenBank/DDBJ whole genome shotgun (WGS) entry which is preliminary data.</text>
</comment>
<gene>
    <name evidence="1" type="ORF">GCM10011340_01290</name>
</gene>
<dbReference type="RefSeq" id="WP_189628259.1">
    <property type="nucleotide sequence ID" value="NZ_BNAG01000001.1"/>
</dbReference>
<evidence type="ECO:0000313" key="2">
    <source>
        <dbReference type="Proteomes" id="UP000658258"/>
    </source>
</evidence>